<dbReference type="EMBL" id="LT907975">
    <property type="protein sequence ID" value="SOB60001.1"/>
    <property type="molecule type" value="Genomic_DNA"/>
</dbReference>
<dbReference type="Proteomes" id="UP000219215">
    <property type="component" value="Chromosome DPRO"/>
</dbReference>
<accession>A0A2C8FBY4</accession>
<protein>
    <submittedName>
        <fullName evidence="1">Uncharacterized protein</fullName>
    </submittedName>
</protein>
<proteinExistence type="predicted"/>
<name>A0A2C8FBY4_9BACT</name>
<reference evidence="2" key="1">
    <citation type="submission" date="2017-09" db="EMBL/GenBank/DDBJ databases">
        <authorList>
            <person name="Regsiter A."/>
            <person name="William W."/>
        </authorList>
    </citation>
    <scope>NUCLEOTIDE SEQUENCE [LARGE SCALE GENOMIC DNA]</scope>
    <source>
        <strain evidence="2">500-1</strain>
    </source>
</reference>
<dbReference type="AlphaFoldDB" id="A0A2C8FBY4"/>
<dbReference type="KEGG" id="pprf:DPRO_3091"/>
<organism evidence="1 2">
    <name type="scientific">Pseudodesulfovibrio profundus</name>
    <dbReference type="NCBI Taxonomy" id="57320"/>
    <lineage>
        <taxon>Bacteria</taxon>
        <taxon>Pseudomonadati</taxon>
        <taxon>Thermodesulfobacteriota</taxon>
        <taxon>Desulfovibrionia</taxon>
        <taxon>Desulfovibrionales</taxon>
        <taxon>Desulfovibrionaceae</taxon>
    </lineage>
</organism>
<keyword evidence="2" id="KW-1185">Reference proteome</keyword>
<sequence length="70" mass="7730">MNPCYRRERPTSWTRLDDGDAWMTLRDFDGGVVVPPLKCVVCKRASLSTNLQLLALQLLSGILSGVPKGI</sequence>
<evidence type="ECO:0000313" key="1">
    <source>
        <dbReference type="EMBL" id="SOB60001.1"/>
    </source>
</evidence>
<evidence type="ECO:0000313" key="2">
    <source>
        <dbReference type="Proteomes" id="UP000219215"/>
    </source>
</evidence>
<gene>
    <name evidence="1" type="ORF">DPRO_3091</name>
</gene>